<dbReference type="RefSeq" id="WP_005557587.1">
    <property type="nucleotide sequence ID" value="NZ_AEJM01000022.1"/>
</dbReference>
<proteinExistence type="predicted"/>
<organism evidence="2 3">
    <name type="scientific">Aggregatibacter actinomycetemcomitans serotype e str. SC1083</name>
    <dbReference type="NCBI Taxonomy" id="907488"/>
    <lineage>
        <taxon>Bacteria</taxon>
        <taxon>Pseudomonadati</taxon>
        <taxon>Pseudomonadota</taxon>
        <taxon>Gammaproteobacteria</taxon>
        <taxon>Pasteurellales</taxon>
        <taxon>Pasteurellaceae</taxon>
        <taxon>Aggregatibacter</taxon>
    </lineage>
</organism>
<sequence length="84" mass="9246">MKKLSASLLLAGSLLALVGCEEKNLTIYDYLQNEELLNKTLNECISGALNDEHKCQTVKGAYANIDSFKNGSLSEEHLKMLGKK</sequence>
<dbReference type="NCBIfam" id="NF033894">
    <property type="entry name" value="Eex_IncN"/>
    <property type="match status" value="1"/>
</dbReference>
<reference evidence="2 3" key="1">
    <citation type="submission" date="2010-10" db="EMBL/GenBank/DDBJ databases">
        <authorList>
            <person name="Chen C."/>
            <person name="Kittichotirat W."/>
            <person name="Asikainen S."/>
            <person name="Bumgarner R."/>
        </authorList>
    </citation>
    <scope>NUCLEOTIDE SEQUENCE [LARGE SCALE GENOMIC DNA]</scope>
    <source>
        <strain evidence="2 3">SC1083</strain>
    </source>
</reference>
<dbReference type="Proteomes" id="UP000005508">
    <property type="component" value="Unassembled WGS sequence"/>
</dbReference>
<accession>G4A8M2</accession>
<protein>
    <recommendedName>
        <fullName evidence="4">Lipoprotein</fullName>
    </recommendedName>
</protein>
<keyword evidence="1" id="KW-0732">Signal</keyword>
<feature type="chain" id="PRO_5003461312" description="Lipoprotein" evidence="1">
    <location>
        <begin position="19"/>
        <end position="84"/>
    </location>
</feature>
<evidence type="ECO:0000256" key="1">
    <source>
        <dbReference type="SAM" id="SignalP"/>
    </source>
</evidence>
<evidence type="ECO:0000313" key="2">
    <source>
        <dbReference type="EMBL" id="EGY33771.1"/>
    </source>
</evidence>
<name>G4A8M2_AGGAC</name>
<evidence type="ECO:0008006" key="4">
    <source>
        <dbReference type="Google" id="ProtNLM"/>
    </source>
</evidence>
<dbReference type="EMBL" id="AEJM01000022">
    <property type="protein sequence ID" value="EGY33771.1"/>
    <property type="molecule type" value="Genomic_DNA"/>
</dbReference>
<dbReference type="PATRIC" id="fig|907488.3.peg.1153"/>
<dbReference type="AlphaFoldDB" id="G4A8M2"/>
<dbReference type="PROSITE" id="PS51257">
    <property type="entry name" value="PROKAR_LIPOPROTEIN"/>
    <property type="match status" value="1"/>
</dbReference>
<evidence type="ECO:0000313" key="3">
    <source>
        <dbReference type="Proteomes" id="UP000005508"/>
    </source>
</evidence>
<dbReference type="InterPro" id="IPR047937">
    <property type="entry name" value="Eex_IncN-like"/>
</dbReference>
<comment type="caution">
    <text evidence="2">The sequence shown here is derived from an EMBL/GenBank/DDBJ whole genome shotgun (WGS) entry which is preliminary data.</text>
</comment>
<gene>
    <name evidence="2" type="ORF">SC1083_1173</name>
</gene>
<feature type="signal peptide" evidence="1">
    <location>
        <begin position="1"/>
        <end position="18"/>
    </location>
</feature>